<comment type="caution">
    <text evidence="4">The sequence shown here is derived from an EMBL/GenBank/DDBJ whole genome shotgun (WGS) entry which is preliminary data.</text>
</comment>
<protein>
    <submittedName>
        <fullName evidence="4">Aminotransferase class III-fold pyridoxal phosphate-dependent enzyme</fullName>
    </submittedName>
</protein>
<comment type="similarity">
    <text evidence="1 3">Belongs to the class-III pyridoxal-phosphate-dependent aminotransferase family.</text>
</comment>
<dbReference type="Pfam" id="PF00202">
    <property type="entry name" value="Aminotran_3"/>
    <property type="match status" value="1"/>
</dbReference>
<evidence type="ECO:0000313" key="4">
    <source>
        <dbReference type="EMBL" id="MEV5506067.1"/>
    </source>
</evidence>
<dbReference type="RefSeq" id="WP_109283229.1">
    <property type="nucleotide sequence ID" value="NZ_JBFAUK010000003.1"/>
</dbReference>
<keyword evidence="4" id="KW-0032">Aminotransferase</keyword>
<dbReference type="CDD" id="cd00610">
    <property type="entry name" value="OAT_like"/>
    <property type="match status" value="1"/>
</dbReference>
<dbReference type="SUPFAM" id="SSF53383">
    <property type="entry name" value="PLP-dependent transferases"/>
    <property type="match status" value="1"/>
</dbReference>
<dbReference type="InterPro" id="IPR015424">
    <property type="entry name" value="PyrdxlP-dep_Trfase"/>
</dbReference>
<keyword evidence="4" id="KW-0808">Transferase</keyword>
<dbReference type="InterPro" id="IPR015422">
    <property type="entry name" value="PyrdxlP-dep_Trfase_small"/>
</dbReference>
<dbReference type="PANTHER" id="PTHR43094:SF1">
    <property type="entry name" value="AMINOTRANSFERASE CLASS-III"/>
    <property type="match status" value="1"/>
</dbReference>
<proteinExistence type="inferred from homology"/>
<dbReference type="PIRSF" id="PIRSF000521">
    <property type="entry name" value="Transaminase_4ab_Lys_Orn"/>
    <property type="match status" value="1"/>
</dbReference>
<dbReference type="PROSITE" id="PS00600">
    <property type="entry name" value="AA_TRANSFER_CLASS_3"/>
    <property type="match status" value="1"/>
</dbReference>
<sequence>MTASPLPMAASAQGSYVYDETGKDYLDASSGVLNVNLGHGNPQVLAAIRDQLAKVTFTHRTQFANRPLARLTEELLAVAPAGTGHVEYANSGSEANECALRIALAYHHRTGSPGRTVVLSEQPSYHGMTAGALALTGQPPKLDPSFAPLLPSALAADGSRVRPVPGALRAGTEQWRHALDTVGRARVAAVIVEPVGGSSSGAAPMAEDTLRWLRAEADHHGFLLIADEVMSGFGRTGRWWACDHAGVAPDLLTSGKGLTGGYTSLAVTLVQERVAAAFERPLGSVVLGHTMSGNPLAAAASLAVLRQLRGQDLPARAAVLGAELLERLSKLGAPYPLVTGVRGRGLMLGLGLSGDPARPLELSRTLIAAARRHGLILCPGGIDATTESVMVAPPLTTSDHELTELLRRLECALGELPAPVR</sequence>
<name>A0ABV3JUC0_STRON</name>
<dbReference type="InterPro" id="IPR015421">
    <property type="entry name" value="PyrdxlP-dep_Trfase_major"/>
</dbReference>
<dbReference type="InterPro" id="IPR049704">
    <property type="entry name" value="Aminotrans_3_PPA_site"/>
</dbReference>
<organism evidence="4 5">
    <name type="scientific">Streptomyces orinoci</name>
    <name type="common">Streptoverticillium orinoci</name>
    <dbReference type="NCBI Taxonomy" id="67339"/>
    <lineage>
        <taxon>Bacteria</taxon>
        <taxon>Bacillati</taxon>
        <taxon>Actinomycetota</taxon>
        <taxon>Actinomycetes</taxon>
        <taxon>Kitasatosporales</taxon>
        <taxon>Streptomycetaceae</taxon>
        <taxon>Streptomyces</taxon>
    </lineage>
</organism>
<reference evidence="4 5" key="1">
    <citation type="submission" date="2024-06" db="EMBL/GenBank/DDBJ databases">
        <title>The Natural Products Discovery Center: Release of the First 8490 Sequenced Strains for Exploring Actinobacteria Biosynthetic Diversity.</title>
        <authorList>
            <person name="Kalkreuter E."/>
            <person name="Kautsar S.A."/>
            <person name="Yang D."/>
            <person name="Bader C.D."/>
            <person name="Teijaro C.N."/>
            <person name="Fluegel L."/>
            <person name="Davis C.M."/>
            <person name="Simpson J.R."/>
            <person name="Lauterbach L."/>
            <person name="Steele A.D."/>
            <person name="Gui C."/>
            <person name="Meng S."/>
            <person name="Li G."/>
            <person name="Viehrig K."/>
            <person name="Ye F."/>
            <person name="Su P."/>
            <person name="Kiefer A.F."/>
            <person name="Nichols A."/>
            <person name="Cepeda A.J."/>
            <person name="Yan W."/>
            <person name="Fan B."/>
            <person name="Jiang Y."/>
            <person name="Adhikari A."/>
            <person name="Zheng C.-J."/>
            <person name="Schuster L."/>
            <person name="Cowan T.M."/>
            <person name="Smanski M.J."/>
            <person name="Chevrette M.G."/>
            <person name="De Carvalho L.P.S."/>
            <person name="Shen B."/>
        </authorList>
    </citation>
    <scope>NUCLEOTIDE SEQUENCE [LARGE SCALE GENOMIC DNA]</scope>
    <source>
        <strain evidence="4 5">NPDC052347</strain>
    </source>
</reference>
<keyword evidence="5" id="KW-1185">Reference proteome</keyword>
<evidence type="ECO:0000256" key="3">
    <source>
        <dbReference type="RuleBase" id="RU003560"/>
    </source>
</evidence>
<dbReference type="Gene3D" id="3.40.640.10">
    <property type="entry name" value="Type I PLP-dependent aspartate aminotransferase-like (Major domain)"/>
    <property type="match status" value="1"/>
</dbReference>
<dbReference type="InterPro" id="IPR005814">
    <property type="entry name" value="Aminotrans_3"/>
</dbReference>
<keyword evidence="2 3" id="KW-0663">Pyridoxal phosphate</keyword>
<evidence type="ECO:0000256" key="2">
    <source>
        <dbReference type="ARBA" id="ARBA00022898"/>
    </source>
</evidence>
<dbReference type="EMBL" id="JBFAUK010000003">
    <property type="protein sequence ID" value="MEV5506067.1"/>
    <property type="molecule type" value="Genomic_DNA"/>
</dbReference>
<dbReference type="Gene3D" id="3.90.1150.10">
    <property type="entry name" value="Aspartate Aminotransferase, domain 1"/>
    <property type="match status" value="1"/>
</dbReference>
<accession>A0ABV3JUC0</accession>
<evidence type="ECO:0000313" key="5">
    <source>
        <dbReference type="Proteomes" id="UP001552594"/>
    </source>
</evidence>
<dbReference type="PANTHER" id="PTHR43094">
    <property type="entry name" value="AMINOTRANSFERASE"/>
    <property type="match status" value="1"/>
</dbReference>
<gene>
    <name evidence="4" type="ORF">AB0L16_06245</name>
</gene>
<dbReference type="GO" id="GO:0008483">
    <property type="term" value="F:transaminase activity"/>
    <property type="evidence" value="ECO:0007669"/>
    <property type="project" value="UniProtKB-KW"/>
</dbReference>
<evidence type="ECO:0000256" key="1">
    <source>
        <dbReference type="ARBA" id="ARBA00008954"/>
    </source>
</evidence>
<dbReference type="Proteomes" id="UP001552594">
    <property type="component" value="Unassembled WGS sequence"/>
</dbReference>